<dbReference type="Gene3D" id="2.30.30.240">
    <property type="entry name" value="PRC-barrel domain"/>
    <property type="match status" value="1"/>
</dbReference>
<feature type="domain" description="Ribosome maturation factor RimM PRC barrel" evidence="7">
    <location>
        <begin position="100"/>
        <end position="163"/>
    </location>
</feature>
<dbReference type="Pfam" id="PF24986">
    <property type="entry name" value="PRC_RimM"/>
    <property type="match status" value="1"/>
</dbReference>
<comment type="subcellular location">
    <subcellularLocation>
        <location evidence="5">Cytoplasm</location>
    </subcellularLocation>
</comment>
<organism evidence="8 9">
    <name type="scientific">Spiroplasma platyhelix PALS-1</name>
    <dbReference type="NCBI Taxonomy" id="1276218"/>
    <lineage>
        <taxon>Bacteria</taxon>
        <taxon>Bacillati</taxon>
        <taxon>Mycoplasmatota</taxon>
        <taxon>Mollicutes</taxon>
        <taxon>Entomoplasmatales</taxon>
        <taxon>Spiroplasmataceae</taxon>
        <taxon>Spiroplasma</taxon>
    </lineage>
</organism>
<dbReference type="HAMAP" id="MF_00014">
    <property type="entry name" value="Ribosome_mat_RimM"/>
    <property type="match status" value="1"/>
</dbReference>
<accession>A0A846U0J8</accession>
<reference evidence="8 9" key="1">
    <citation type="submission" date="2020-04" db="EMBL/GenBank/DDBJ databases">
        <title>Complete genome sequence of Spiroplasma platyhelix ATCC 51748, an insect isolate.</title>
        <authorList>
            <person name="Green E.A."/>
            <person name="Klassen J.L."/>
        </authorList>
    </citation>
    <scope>NUCLEOTIDE SEQUENCE [LARGE SCALE GENOMIC DNA]</scope>
    <source>
        <strain evidence="8 9">PALS-1</strain>
    </source>
</reference>
<keyword evidence="3 5" id="KW-0698">rRNA processing</keyword>
<comment type="subunit">
    <text evidence="5">Binds ribosomal protein uS19.</text>
</comment>
<gene>
    <name evidence="5 8" type="primary">rimM</name>
    <name evidence="8" type="ORF">HER12_01110</name>
</gene>
<dbReference type="GO" id="GO:0005840">
    <property type="term" value="C:ribosome"/>
    <property type="evidence" value="ECO:0007669"/>
    <property type="project" value="InterPro"/>
</dbReference>
<dbReference type="InterPro" id="IPR002676">
    <property type="entry name" value="RimM_N"/>
</dbReference>
<evidence type="ECO:0000259" key="6">
    <source>
        <dbReference type="Pfam" id="PF01782"/>
    </source>
</evidence>
<dbReference type="GO" id="GO:0005737">
    <property type="term" value="C:cytoplasm"/>
    <property type="evidence" value="ECO:0007669"/>
    <property type="project" value="UniProtKB-SubCell"/>
</dbReference>
<evidence type="ECO:0000313" key="8">
    <source>
        <dbReference type="EMBL" id="NKE38356.1"/>
    </source>
</evidence>
<evidence type="ECO:0000313" key="9">
    <source>
        <dbReference type="Proteomes" id="UP000584587"/>
    </source>
</evidence>
<comment type="domain">
    <text evidence="5">The PRC barrel domain binds ribosomal protein uS19.</text>
</comment>
<keyword evidence="9" id="KW-1185">Reference proteome</keyword>
<dbReference type="GO" id="GO:0006364">
    <property type="term" value="P:rRNA processing"/>
    <property type="evidence" value="ECO:0007669"/>
    <property type="project" value="UniProtKB-UniRule"/>
</dbReference>
<dbReference type="GO" id="GO:0043022">
    <property type="term" value="F:ribosome binding"/>
    <property type="evidence" value="ECO:0007669"/>
    <property type="project" value="InterPro"/>
</dbReference>
<dbReference type="PANTHER" id="PTHR33692">
    <property type="entry name" value="RIBOSOME MATURATION FACTOR RIMM"/>
    <property type="match status" value="1"/>
</dbReference>
<dbReference type="InterPro" id="IPR011033">
    <property type="entry name" value="PRC_barrel-like_sf"/>
</dbReference>
<comment type="caution">
    <text evidence="8">The sequence shown here is derived from an EMBL/GenBank/DDBJ whole genome shotgun (WGS) entry which is preliminary data.</text>
</comment>
<keyword evidence="1 5" id="KW-0963">Cytoplasm</keyword>
<dbReference type="InterPro" id="IPR056792">
    <property type="entry name" value="PRC_RimM"/>
</dbReference>
<feature type="domain" description="RimM N-terminal" evidence="6">
    <location>
        <begin position="6"/>
        <end position="85"/>
    </location>
</feature>
<dbReference type="SUPFAM" id="SSF50346">
    <property type="entry name" value="PRC-barrel domain"/>
    <property type="match status" value="1"/>
</dbReference>
<comment type="function">
    <text evidence="5">An accessory protein needed during the final step in the assembly of 30S ribosomal subunit, possibly for assembly of the head region. Essential for efficient processing of 16S rRNA. May be needed both before and after RbfA during the maturation of 16S rRNA. It has affinity for free ribosomal 30S subunits but not for 70S ribosomes.</text>
</comment>
<keyword evidence="2 5" id="KW-0690">Ribosome biogenesis</keyword>
<dbReference type="RefSeq" id="WP_168104830.1">
    <property type="nucleotide sequence ID" value="NZ_CP051215.1"/>
</dbReference>
<dbReference type="NCBIfam" id="TIGR02273">
    <property type="entry name" value="16S_RimM"/>
    <property type="match status" value="1"/>
</dbReference>
<protein>
    <recommendedName>
        <fullName evidence="5">Ribosome maturation factor RimM</fullName>
    </recommendedName>
</protein>
<dbReference type="AlphaFoldDB" id="A0A846U0J8"/>
<dbReference type="InterPro" id="IPR036976">
    <property type="entry name" value="RimM_N_sf"/>
</dbReference>
<dbReference type="InterPro" id="IPR011961">
    <property type="entry name" value="RimM"/>
</dbReference>
<keyword evidence="4 5" id="KW-0143">Chaperone</keyword>
<proteinExistence type="inferred from homology"/>
<dbReference type="InterPro" id="IPR009000">
    <property type="entry name" value="Transl_B-barrel_sf"/>
</dbReference>
<name>A0A846U0J8_9MOLU</name>
<evidence type="ECO:0000256" key="2">
    <source>
        <dbReference type="ARBA" id="ARBA00022517"/>
    </source>
</evidence>
<dbReference type="Proteomes" id="UP000584587">
    <property type="component" value="Unassembled WGS sequence"/>
</dbReference>
<dbReference type="SUPFAM" id="SSF50447">
    <property type="entry name" value="Translation proteins"/>
    <property type="match status" value="1"/>
</dbReference>
<sequence length="171" mass="19974">MQYLEIAKIINTHGLLGEVKVLCNYYGKNFTNWKPKQVIYLKNDDDYQPLTITKVRAHKNFLLVTFENYQTIELVLFMKNKSLVVISDEKSDNSNFSFENLIDYQVLDSDEEKILGKVVGLIDNNHSGLWEVKNDQGATFYVPNNQFFIIKVDKDNKKVYLNLIPGMFDYE</sequence>
<evidence type="ECO:0000256" key="3">
    <source>
        <dbReference type="ARBA" id="ARBA00022552"/>
    </source>
</evidence>
<dbReference type="EMBL" id="JAAVVK010000001">
    <property type="protein sequence ID" value="NKE38356.1"/>
    <property type="molecule type" value="Genomic_DNA"/>
</dbReference>
<evidence type="ECO:0000256" key="4">
    <source>
        <dbReference type="ARBA" id="ARBA00023186"/>
    </source>
</evidence>
<evidence type="ECO:0000256" key="5">
    <source>
        <dbReference type="HAMAP-Rule" id="MF_00014"/>
    </source>
</evidence>
<evidence type="ECO:0000259" key="7">
    <source>
        <dbReference type="Pfam" id="PF24986"/>
    </source>
</evidence>
<dbReference type="PANTHER" id="PTHR33692:SF1">
    <property type="entry name" value="RIBOSOME MATURATION FACTOR RIMM"/>
    <property type="match status" value="1"/>
</dbReference>
<dbReference type="GO" id="GO:0042274">
    <property type="term" value="P:ribosomal small subunit biogenesis"/>
    <property type="evidence" value="ECO:0007669"/>
    <property type="project" value="UniProtKB-UniRule"/>
</dbReference>
<evidence type="ECO:0000256" key="1">
    <source>
        <dbReference type="ARBA" id="ARBA00022490"/>
    </source>
</evidence>
<dbReference type="Pfam" id="PF01782">
    <property type="entry name" value="RimM"/>
    <property type="match status" value="1"/>
</dbReference>
<dbReference type="Gene3D" id="2.40.30.60">
    <property type="entry name" value="RimM"/>
    <property type="match status" value="1"/>
</dbReference>
<comment type="similarity">
    <text evidence="5">Belongs to the RimM family.</text>
</comment>